<feature type="chain" id="PRO_5045530426" evidence="1">
    <location>
        <begin position="20"/>
        <end position="626"/>
    </location>
</feature>
<evidence type="ECO:0000256" key="1">
    <source>
        <dbReference type="SAM" id="SignalP"/>
    </source>
</evidence>
<evidence type="ECO:0000259" key="3">
    <source>
        <dbReference type="Pfam" id="PF25222"/>
    </source>
</evidence>
<dbReference type="Proteomes" id="UP001339167">
    <property type="component" value="Unassembled WGS sequence"/>
</dbReference>
<organism evidence="5 6">
    <name type="scientific">Alkalimonas mucilaginosa</name>
    <dbReference type="NCBI Taxonomy" id="3057676"/>
    <lineage>
        <taxon>Bacteria</taxon>
        <taxon>Pseudomonadati</taxon>
        <taxon>Pseudomonadota</taxon>
        <taxon>Gammaproteobacteria</taxon>
        <taxon>Alkalimonas</taxon>
    </lineage>
</organism>
<dbReference type="Pfam" id="PF25222">
    <property type="entry name" value="DUF7840"/>
    <property type="match status" value="1"/>
</dbReference>
<dbReference type="InterPro" id="IPR057165">
    <property type="entry name" value="DUF7843"/>
</dbReference>
<evidence type="ECO:0000259" key="2">
    <source>
        <dbReference type="Pfam" id="PF13387"/>
    </source>
</evidence>
<evidence type="ECO:0000313" key="6">
    <source>
        <dbReference type="Proteomes" id="UP001339167"/>
    </source>
</evidence>
<feature type="domain" description="Lnb N-terminal periplasmic" evidence="2">
    <location>
        <begin position="130"/>
        <end position="283"/>
    </location>
</feature>
<name>A0ABU7JFE5_9GAMM</name>
<keyword evidence="1" id="KW-0732">Signal</keyword>
<dbReference type="InterPro" id="IPR025178">
    <property type="entry name" value="Lnb_N"/>
</dbReference>
<evidence type="ECO:0000313" key="5">
    <source>
        <dbReference type="EMBL" id="MEE2024375.1"/>
    </source>
</evidence>
<keyword evidence="6" id="KW-1185">Reference proteome</keyword>
<feature type="domain" description="DUF7840" evidence="3">
    <location>
        <begin position="410"/>
        <end position="623"/>
    </location>
</feature>
<gene>
    <name evidence="5" type="ORF">QWF21_08960</name>
</gene>
<proteinExistence type="predicted"/>
<protein>
    <submittedName>
        <fullName evidence="5">DUF4105 domain-containing protein</fullName>
    </submittedName>
</protein>
<dbReference type="Pfam" id="PF13387">
    <property type="entry name" value="Lnb_N"/>
    <property type="match status" value="1"/>
</dbReference>
<sequence>MTIRLWLLLFLLTSSLSEAQASTLERFQQQAASLQLQHEPYWHALLHYKKHRLNTQRVRSEILDDDFFLAPDGRTNPASELQATLAAMFQDINEDSNQHASCRFIARTHWLEKKLTGLAEVRPRSACTLFEQWAEPEYLDSVSLVFASGYLGNPASFYGHILLKLNSSNPVKTHLQHQSLNYGAAVPDQENPFAYIIKGLFGGYQSTFSYGEFYKNSLTYGEHELRDLWEYQLNLTDDEVLQLTYHAWELIGRHHTYYFLKENCAFRMAQLLELIIDARLKPDLQPWAMPISVFHAVSGIEHQGQPLIRAIKLHPSRQHRFYQKYKQLNAVQQQAVAAIIHHDFRVQNFLEPLPSAEQQAQVLEALFDYVEFADLGEPEAIQQKKQGLLQARLMLPVLPPAPFPQPEQFPHQSTRPSMWQLQASHKSDKFIPGVRFRAAYYDLLTAQTGQPPFSALGMFDVTLAREEQRFVIQQFELLRIEQMNLSTTGLPADSGFAWKVALGYRSLTRHCSDCRHLYAEGGLGKAIRFQEYGIVYAMLDGRLHPAGEQLNLVSAVGRLGAIVDIHPGWRSQLEFGWSSYAQSGHQSYGWYRWHNRFGQSPDWDIRLSLGTTQDATQWTLSYSRYW</sequence>
<dbReference type="EMBL" id="JAUGZK010000005">
    <property type="protein sequence ID" value="MEE2024375.1"/>
    <property type="molecule type" value="Genomic_DNA"/>
</dbReference>
<accession>A0ABU7JFE5</accession>
<feature type="domain" description="DUF7843" evidence="4">
    <location>
        <begin position="35"/>
        <end position="113"/>
    </location>
</feature>
<feature type="signal peptide" evidence="1">
    <location>
        <begin position="1"/>
        <end position="19"/>
    </location>
</feature>
<dbReference type="InterPro" id="IPR057162">
    <property type="entry name" value="DUF7840"/>
</dbReference>
<reference evidence="5 6" key="1">
    <citation type="submission" date="2023-06" db="EMBL/GenBank/DDBJ databases">
        <title>Alkalimonas sp., MEB004 an alkaliphilic bacterium isolated from Lonar Lake, India.</title>
        <authorList>
            <person name="Joshi A."/>
            <person name="Thite S."/>
        </authorList>
    </citation>
    <scope>NUCLEOTIDE SEQUENCE [LARGE SCALE GENOMIC DNA]</scope>
    <source>
        <strain evidence="5 6">MEB004</strain>
    </source>
</reference>
<dbReference type="Pfam" id="PF25225">
    <property type="entry name" value="DUF7843"/>
    <property type="match status" value="1"/>
</dbReference>
<comment type="caution">
    <text evidence="5">The sequence shown here is derived from an EMBL/GenBank/DDBJ whole genome shotgun (WGS) entry which is preliminary data.</text>
</comment>
<evidence type="ECO:0000259" key="4">
    <source>
        <dbReference type="Pfam" id="PF25225"/>
    </source>
</evidence>
<dbReference type="RefSeq" id="WP_330087709.1">
    <property type="nucleotide sequence ID" value="NZ_JAUGZK010000005.1"/>
</dbReference>